<feature type="signal peptide" evidence="1">
    <location>
        <begin position="1"/>
        <end position="17"/>
    </location>
</feature>
<dbReference type="Pfam" id="PF08308">
    <property type="entry name" value="PEGA"/>
    <property type="match status" value="1"/>
</dbReference>
<dbReference type="EMBL" id="JBEUDR010000001">
    <property type="protein sequence ID" value="MES5323312.1"/>
    <property type="molecule type" value="Genomic_DNA"/>
</dbReference>
<feature type="domain" description="PEGA" evidence="2">
    <location>
        <begin position="28"/>
        <end position="55"/>
    </location>
</feature>
<evidence type="ECO:0000313" key="4">
    <source>
        <dbReference type="Proteomes" id="UP001437419"/>
    </source>
</evidence>
<dbReference type="RefSeq" id="WP_353639426.1">
    <property type="nucleotide sequence ID" value="NZ_JBEUDR010000001.1"/>
</dbReference>
<evidence type="ECO:0000259" key="2">
    <source>
        <dbReference type="Pfam" id="PF08308"/>
    </source>
</evidence>
<reference evidence="3 4" key="1">
    <citation type="submission" date="2024-06" db="EMBL/GenBank/DDBJ databases">
        <title>Alcaligenes phenolicus JC896.</title>
        <authorList>
            <person name="Venkata Ramana C."/>
            <person name="Sasikala C."/>
            <person name="Mahima D."/>
        </authorList>
    </citation>
    <scope>NUCLEOTIDE SEQUENCE [LARGE SCALE GENOMIC DNA]</scope>
    <source>
        <strain evidence="3 4">JC896</strain>
    </source>
</reference>
<evidence type="ECO:0000256" key="1">
    <source>
        <dbReference type="SAM" id="SignalP"/>
    </source>
</evidence>
<keyword evidence="4" id="KW-1185">Reference proteome</keyword>
<proteinExistence type="predicted"/>
<dbReference type="Proteomes" id="UP001437419">
    <property type="component" value="Unassembled WGS sequence"/>
</dbReference>
<sequence length="59" mass="5959">MNDIKALFALCFSPLPAACSCIAVTYSGDPEGATAVCNGSAYGETPLTINSLLEGASKC</sequence>
<dbReference type="PROSITE" id="PS51257">
    <property type="entry name" value="PROKAR_LIPOPROTEIN"/>
    <property type="match status" value="1"/>
</dbReference>
<comment type="caution">
    <text evidence="3">The sequence shown here is derived from an EMBL/GenBank/DDBJ whole genome shotgun (WGS) entry which is preliminary data.</text>
</comment>
<accession>A0ABV2BER2</accession>
<feature type="chain" id="PRO_5047536799" evidence="1">
    <location>
        <begin position="18"/>
        <end position="59"/>
    </location>
</feature>
<dbReference type="InterPro" id="IPR013229">
    <property type="entry name" value="PEGA"/>
</dbReference>
<organism evidence="3 4">
    <name type="scientific">Alcaligenes phenolicus</name>
    <dbReference type="NCBI Taxonomy" id="232846"/>
    <lineage>
        <taxon>Bacteria</taxon>
        <taxon>Pseudomonadati</taxon>
        <taxon>Pseudomonadota</taxon>
        <taxon>Betaproteobacteria</taxon>
        <taxon>Burkholderiales</taxon>
        <taxon>Alcaligenaceae</taxon>
        <taxon>Alcaligenes</taxon>
    </lineage>
</organism>
<gene>
    <name evidence="3" type="ORF">ABU900_02780</name>
</gene>
<evidence type="ECO:0000313" key="3">
    <source>
        <dbReference type="EMBL" id="MES5323312.1"/>
    </source>
</evidence>
<protein>
    <submittedName>
        <fullName evidence="3">PEGA domain-containing protein</fullName>
    </submittedName>
</protein>
<keyword evidence="1" id="KW-0732">Signal</keyword>
<name>A0ABV2BER2_9BURK</name>